<gene>
    <name evidence="7" type="ORF">D5H75_22555</name>
</gene>
<dbReference type="InterPro" id="IPR016156">
    <property type="entry name" value="FAD/NAD-linked_Rdtase_dimer_sf"/>
</dbReference>
<reference evidence="7 8" key="1">
    <citation type="submission" date="2018-09" db="EMBL/GenBank/DDBJ databases">
        <title>YIM 75507 draft genome.</title>
        <authorList>
            <person name="Tang S."/>
            <person name="Feng Y."/>
        </authorList>
    </citation>
    <scope>NUCLEOTIDE SEQUENCE [LARGE SCALE GENOMIC DNA]</scope>
    <source>
        <strain evidence="7 8">YIM 75507</strain>
    </source>
</reference>
<dbReference type="InterPro" id="IPR028202">
    <property type="entry name" value="Reductase_C"/>
</dbReference>
<evidence type="ECO:0000313" key="7">
    <source>
        <dbReference type="EMBL" id="RJL30363.1"/>
    </source>
</evidence>
<evidence type="ECO:0000256" key="3">
    <source>
        <dbReference type="ARBA" id="ARBA00022827"/>
    </source>
</evidence>
<dbReference type="RefSeq" id="WP_119928509.1">
    <property type="nucleotide sequence ID" value="NZ_QZEY01000009.1"/>
</dbReference>
<dbReference type="InterPro" id="IPR050446">
    <property type="entry name" value="FAD-oxidoreductase/Apoptosis"/>
</dbReference>
<evidence type="ECO:0000256" key="2">
    <source>
        <dbReference type="ARBA" id="ARBA00022630"/>
    </source>
</evidence>
<keyword evidence="2" id="KW-0285">Flavoprotein</keyword>
<dbReference type="PANTHER" id="PTHR43557:SF2">
    <property type="entry name" value="RIESKE DOMAIN-CONTAINING PROTEIN-RELATED"/>
    <property type="match status" value="1"/>
</dbReference>
<dbReference type="PRINTS" id="PR00411">
    <property type="entry name" value="PNDRDTASEI"/>
</dbReference>
<dbReference type="InterPro" id="IPR023753">
    <property type="entry name" value="FAD/NAD-binding_dom"/>
</dbReference>
<dbReference type="SUPFAM" id="SSF51905">
    <property type="entry name" value="FAD/NAD(P)-binding domain"/>
    <property type="match status" value="2"/>
</dbReference>
<proteinExistence type="predicted"/>
<keyword evidence="8" id="KW-1185">Reference proteome</keyword>
<dbReference type="AlphaFoldDB" id="A0A3A4AX02"/>
<dbReference type="OrthoDB" id="1145at2"/>
<keyword evidence="3" id="KW-0274">FAD</keyword>
<dbReference type="Gene3D" id="3.50.50.60">
    <property type="entry name" value="FAD/NAD(P)-binding domain"/>
    <property type="match status" value="2"/>
</dbReference>
<name>A0A3A4AX02_9ACTN</name>
<evidence type="ECO:0000256" key="1">
    <source>
        <dbReference type="ARBA" id="ARBA00001974"/>
    </source>
</evidence>
<dbReference type="PANTHER" id="PTHR43557">
    <property type="entry name" value="APOPTOSIS-INDUCING FACTOR 1"/>
    <property type="match status" value="1"/>
</dbReference>
<protein>
    <submittedName>
        <fullName evidence="7">FAD-dependent oxidoreductase</fullName>
    </submittedName>
</protein>
<organism evidence="7 8">
    <name type="scientific">Bailinhaonella thermotolerans</name>
    <dbReference type="NCBI Taxonomy" id="1070861"/>
    <lineage>
        <taxon>Bacteria</taxon>
        <taxon>Bacillati</taxon>
        <taxon>Actinomycetota</taxon>
        <taxon>Actinomycetes</taxon>
        <taxon>Streptosporangiales</taxon>
        <taxon>Streptosporangiaceae</taxon>
        <taxon>Bailinhaonella</taxon>
    </lineage>
</organism>
<dbReference type="InterPro" id="IPR036188">
    <property type="entry name" value="FAD/NAD-bd_sf"/>
</dbReference>
<dbReference type="Proteomes" id="UP000265768">
    <property type="component" value="Unassembled WGS sequence"/>
</dbReference>
<accession>A0A3A4AX02</accession>
<evidence type="ECO:0000313" key="8">
    <source>
        <dbReference type="Proteomes" id="UP000265768"/>
    </source>
</evidence>
<feature type="domain" description="FAD/NAD(P)-binding" evidence="5">
    <location>
        <begin position="4"/>
        <end position="290"/>
    </location>
</feature>
<dbReference type="Pfam" id="PF07992">
    <property type="entry name" value="Pyr_redox_2"/>
    <property type="match status" value="1"/>
</dbReference>
<dbReference type="Pfam" id="PF14759">
    <property type="entry name" value="Reductase_C"/>
    <property type="match status" value="1"/>
</dbReference>
<dbReference type="SUPFAM" id="SSF55424">
    <property type="entry name" value="FAD/NAD-linked reductases, dimerisation (C-terminal) domain"/>
    <property type="match status" value="1"/>
</dbReference>
<dbReference type="GO" id="GO:0016651">
    <property type="term" value="F:oxidoreductase activity, acting on NAD(P)H"/>
    <property type="evidence" value="ECO:0007669"/>
    <property type="project" value="TreeGrafter"/>
</dbReference>
<evidence type="ECO:0000259" key="5">
    <source>
        <dbReference type="Pfam" id="PF07992"/>
    </source>
</evidence>
<evidence type="ECO:0000256" key="4">
    <source>
        <dbReference type="ARBA" id="ARBA00023002"/>
    </source>
</evidence>
<dbReference type="GO" id="GO:0005737">
    <property type="term" value="C:cytoplasm"/>
    <property type="evidence" value="ECO:0007669"/>
    <property type="project" value="TreeGrafter"/>
</dbReference>
<comment type="cofactor">
    <cofactor evidence="1">
        <name>FAD</name>
        <dbReference type="ChEBI" id="CHEBI:57692"/>
    </cofactor>
</comment>
<sequence length="395" mass="42468">MGHRVVVVGASLGGLRSSEQLRAAKYDGEIVVIGDEPHMPYNRPPLSKEALSGEVPFETVELRRRKTVADVTWRLGSAVLRADLRERRVVLADGSELSYDGLVVASGLRPRSLGLPGPRDGRHVVRTLDDALRLRAALTPGARVVIVGAGFIGCEVAATAVKLGCDVEVVAADPTPMIRPLGAELGEAMRRRHEREGVRFRLGHTITEVHGGLRVAGVVLDDGTALPCDVLVEALGSLVNVEWLEGNGLDLSDGVLCDNHMRVESRPEVVAVGDVARFPNPLFDDVPRRVEHWNIPTDTAKRAGPVLAAHLRGEPAPATPFAPMPSFWSDQYGLRIQSFGAPDLGEPRVLEGDLDGEVVVGYFRGDRLVGVVAVGLLERAMHYRGEIAAQAPEPA</sequence>
<keyword evidence="4" id="KW-0560">Oxidoreductase</keyword>
<dbReference type="PRINTS" id="PR00368">
    <property type="entry name" value="FADPNR"/>
</dbReference>
<dbReference type="Gene3D" id="3.30.390.30">
    <property type="match status" value="1"/>
</dbReference>
<feature type="domain" description="Reductase C-terminal" evidence="6">
    <location>
        <begin position="327"/>
        <end position="391"/>
    </location>
</feature>
<comment type="caution">
    <text evidence="7">The sequence shown here is derived from an EMBL/GenBank/DDBJ whole genome shotgun (WGS) entry which is preliminary data.</text>
</comment>
<dbReference type="EMBL" id="QZEY01000009">
    <property type="protein sequence ID" value="RJL30363.1"/>
    <property type="molecule type" value="Genomic_DNA"/>
</dbReference>
<evidence type="ECO:0000259" key="6">
    <source>
        <dbReference type="Pfam" id="PF14759"/>
    </source>
</evidence>